<organism evidence="1 2">
    <name type="scientific">Herbiconiux ginsengi</name>
    <dbReference type="NCBI Taxonomy" id="381665"/>
    <lineage>
        <taxon>Bacteria</taxon>
        <taxon>Bacillati</taxon>
        <taxon>Actinomycetota</taxon>
        <taxon>Actinomycetes</taxon>
        <taxon>Micrococcales</taxon>
        <taxon>Microbacteriaceae</taxon>
        <taxon>Herbiconiux</taxon>
    </lineage>
</organism>
<sequence length="303" mass="33767">MRHRVRMSPRSPRPQVFPERAFTVAEARANGVRERRLRARDLSAPFPGIRVVAGDAPLDFVGRCRALVPRLPPGAAISHASAAELHRLPLPSRLRGEAIHTLVPPPHRAIRMRGVVGHERPLGPDEVTRLAGIPVTTVVRTWLDLADQMTTAELVATGDHIIHRDLPLASREELARALATRTSRRGIRSLRSALGLLDDLAESPRESLLRVLLIEAGLPRPQTQLEIFDSHGLFVARVDLAYPERRVAIEYEGDHHRTDKAQWRKDITRVQRLHALGWTVIRVTQADLVASAALLRDLRALLG</sequence>
<name>A0A1H3MNI8_9MICO</name>
<dbReference type="SUPFAM" id="SSF52980">
    <property type="entry name" value="Restriction endonuclease-like"/>
    <property type="match status" value="1"/>
</dbReference>
<dbReference type="AlphaFoldDB" id="A0A1H3MNI8"/>
<evidence type="ECO:0000313" key="2">
    <source>
        <dbReference type="Proteomes" id="UP000198891"/>
    </source>
</evidence>
<reference evidence="1 2" key="1">
    <citation type="submission" date="2016-10" db="EMBL/GenBank/DDBJ databases">
        <authorList>
            <person name="de Groot N.N."/>
        </authorList>
    </citation>
    <scope>NUCLEOTIDE SEQUENCE [LARGE SCALE GENOMIC DNA]</scope>
    <source>
        <strain evidence="1 2">CGMCC 4.3491</strain>
    </source>
</reference>
<accession>A0A1H3MNI8</accession>
<keyword evidence="2" id="KW-1185">Reference proteome</keyword>
<dbReference type="InterPro" id="IPR011335">
    <property type="entry name" value="Restrct_endonuc-II-like"/>
</dbReference>
<proteinExistence type="predicted"/>
<dbReference type="Proteomes" id="UP000198891">
    <property type="component" value="Unassembled WGS sequence"/>
</dbReference>
<gene>
    <name evidence="1" type="ORF">SAMN05216554_1494</name>
</gene>
<dbReference type="STRING" id="381665.SAMN05216554_1494"/>
<dbReference type="EMBL" id="FNPZ01000001">
    <property type="protein sequence ID" value="SDY78034.1"/>
    <property type="molecule type" value="Genomic_DNA"/>
</dbReference>
<protein>
    <recommendedName>
        <fullName evidence="3">DUF559 domain-containing protein</fullName>
    </recommendedName>
</protein>
<evidence type="ECO:0000313" key="1">
    <source>
        <dbReference type="EMBL" id="SDY78034.1"/>
    </source>
</evidence>
<evidence type="ECO:0008006" key="3">
    <source>
        <dbReference type="Google" id="ProtNLM"/>
    </source>
</evidence>
<dbReference type="Gene3D" id="3.40.960.10">
    <property type="entry name" value="VSR Endonuclease"/>
    <property type="match status" value="1"/>
</dbReference>